<evidence type="ECO:0000256" key="3">
    <source>
        <dbReference type="ARBA" id="ARBA00022475"/>
    </source>
</evidence>
<organism evidence="12 13">
    <name type="scientific">Marinomonas ostreistagni</name>
    <dbReference type="NCBI Taxonomy" id="359209"/>
    <lineage>
        <taxon>Bacteria</taxon>
        <taxon>Pseudomonadati</taxon>
        <taxon>Pseudomonadota</taxon>
        <taxon>Gammaproteobacteria</taxon>
        <taxon>Oceanospirillales</taxon>
        <taxon>Oceanospirillaceae</taxon>
        <taxon>Marinomonas</taxon>
    </lineage>
</organism>
<feature type="transmembrane region" description="Helical" evidence="10">
    <location>
        <begin position="30"/>
        <end position="51"/>
    </location>
</feature>
<comment type="caution">
    <text evidence="12">The sequence shown here is derived from an EMBL/GenBank/DDBJ whole genome shotgun (WGS) entry which is preliminary data.</text>
</comment>
<evidence type="ECO:0000256" key="2">
    <source>
        <dbReference type="ARBA" id="ARBA00012374"/>
    </source>
</evidence>
<keyword evidence="6 10" id="KW-1133">Transmembrane helix</keyword>
<keyword evidence="13" id="KW-1185">Reference proteome</keyword>
<evidence type="ECO:0000313" key="12">
    <source>
        <dbReference type="EMBL" id="MBJ7551345.1"/>
    </source>
</evidence>
<keyword evidence="7 10" id="KW-0472">Membrane</keyword>
<dbReference type="RefSeq" id="WP_199462923.1">
    <property type="nucleotide sequence ID" value="NZ_JAEMUH010000010.1"/>
</dbReference>
<evidence type="ECO:0000256" key="7">
    <source>
        <dbReference type="ARBA" id="ARBA00023136"/>
    </source>
</evidence>
<evidence type="ECO:0000313" key="13">
    <source>
        <dbReference type="Proteomes" id="UP000598488"/>
    </source>
</evidence>
<dbReference type="SMART" id="SM00014">
    <property type="entry name" value="acidPPc"/>
    <property type="match status" value="1"/>
</dbReference>
<name>A0ABS0ZCH9_9GAMM</name>
<dbReference type="EMBL" id="JAEMUH010000010">
    <property type="protein sequence ID" value="MBJ7551345.1"/>
    <property type="molecule type" value="Genomic_DNA"/>
</dbReference>
<comment type="catalytic activity">
    <reaction evidence="9">
        <text>di-trans,octa-cis-undecaprenyl diphosphate + H2O = di-trans,octa-cis-undecaprenyl phosphate + phosphate + H(+)</text>
        <dbReference type="Rhea" id="RHEA:28094"/>
        <dbReference type="ChEBI" id="CHEBI:15377"/>
        <dbReference type="ChEBI" id="CHEBI:15378"/>
        <dbReference type="ChEBI" id="CHEBI:43474"/>
        <dbReference type="ChEBI" id="CHEBI:58405"/>
        <dbReference type="ChEBI" id="CHEBI:60392"/>
        <dbReference type="EC" id="3.6.1.27"/>
    </reaction>
</comment>
<dbReference type="CDD" id="cd01610">
    <property type="entry name" value="PAP2_like"/>
    <property type="match status" value="1"/>
</dbReference>
<proteinExistence type="predicted"/>
<gene>
    <name evidence="12" type="ORF">JHD44_11690</name>
</gene>
<reference evidence="12 13" key="1">
    <citation type="submission" date="2020-12" db="EMBL/GenBank/DDBJ databases">
        <title>Comparative genome analysis of fungal antagonists Marinomonas ostreistagni 398 and M. spartinae 468.</title>
        <authorList>
            <person name="Fields J.L."/>
            <person name="Mavrodi O.V."/>
            <person name="Biber P.D."/>
            <person name="Indest K.J."/>
            <person name="Mavrodi D.V."/>
        </authorList>
    </citation>
    <scope>NUCLEOTIDE SEQUENCE [LARGE SCALE GENOMIC DNA]</scope>
    <source>
        <strain evidence="12 13">USM7</strain>
    </source>
</reference>
<dbReference type="SUPFAM" id="SSF48317">
    <property type="entry name" value="Acid phosphatase/Vanadium-dependent haloperoxidase"/>
    <property type="match status" value="1"/>
</dbReference>
<feature type="transmembrane region" description="Helical" evidence="10">
    <location>
        <begin position="57"/>
        <end position="76"/>
    </location>
</feature>
<keyword evidence="3" id="KW-1003">Cell membrane</keyword>
<sequence length="171" mass="19713">MNILNSIHNMDVTTFYWLMARKRRQMLTRASRIISMSADGPLYVLIALLLWSFGHSLWTAIIAFGFIVERLLYFVLKRSFKRNRPADILDDFTSFIRPSDQFSFPSGHTSGAFFMAYCLSEWFPEFYMSFYSWSVMVGMSRIFLGVHFPTDTAMGAILGSTCAMLSFEVLV</sequence>
<dbReference type="Gene3D" id="1.20.144.10">
    <property type="entry name" value="Phosphatidic acid phosphatase type 2/haloperoxidase"/>
    <property type="match status" value="1"/>
</dbReference>
<evidence type="ECO:0000256" key="4">
    <source>
        <dbReference type="ARBA" id="ARBA00022692"/>
    </source>
</evidence>
<comment type="subcellular location">
    <subcellularLocation>
        <location evidence="1">Cell membrane</location>
        <topology evidence="1">Multi-pass membrane protein</topology>
    </subcellularLocation>
</comment>
<evidence type="ECO:0000256" key="10">
    <source>
        <dbReference type="SAM" id="Phobius"/>
    </source>
</evidence>
<evidence type="ECO:0000256" key="5">
    <source>
        <dbReference type="ARBA" id="ARBA00022801"/>
    </source>
</evidence>
<keyword evidence="4 10" id="KW-0812">Transmembrane</keyword>
<dbReference type="PANTHER" id="PTHR14969:SF62">
    <property type="entry name" value="DECAPRENYLPHOSPHORYL-5-PHOSPHORIBOSE PHOSPHATASE RV3807C-RELATED"/>
    <property type="match status" value="1"/>
</dbReference>
<dbReference type="Proteomes" id="UP000598488">
    <property type="component" value="Unassembled WGS sequence"/>
</dbReference>
<dbReference type="EC" id="3.6.1.27" evidence="2"/>
<protein>
    <recommendedName>
        <fullName evidence="2">undecaprenyl-diphosphate phosphatase</fullName>
        <ecNumber evidence="2">3.6.1.27</ecNumber>
    </recommendedName>
    <alternativeName>
        <fullName evidence="8">Undecaprenyl pyrophosphate phosphatase</fullName>
    </alternativeName>
</protein>
<dbReference type="PANTHER" id="PTHR14969">
    <property type="entry name" value="SPHINGOSINE-1-PHOSPHATE PHOSPHOHYDROLASE"/>
    <property type="match status" value="1"/>
</dbReference>
<evidence type="ECO:0000256" key="8">
    <source>
        <dbReference type="ARBA" id="ARBA00032707"/>
    </source>
</evidence>
<evidence type="ECO:0000256" key="6">
    <source>
        <dbReference type="ARBA" id="ARBA00022989"/>
    </source>
</evidence>
<feature type="domain" description="Phosphatidic acid phosphatase type 2/haloperoxidase" evidence="11">
    <location>
        <begin position="59"/>
        <end position="167"/>
    </location>
</feature>
<evidence type="ECO:0000256" key="1">
    <source>
        <dbReference type="ARBA" id="ARBA00004651"/>
    </source>
</evidence>
<dbReference type="InterPro" id="IPR000326">
    <property type="entry name" value="PAP2/HPO"/>
</dbReference>
<dbReference type="Pfam" id="PF01569">
    <property type="entry name" value="PAP2"/>
    <property type="match status" value="1"/>
</dbReference>
<dbReference type="InterPro" id="IPR036938">
    <property type="entry name" value="PAP2/HPO_sf"/>
</dbReference>
<accession>A0ABS0ZCH9</accession>
<evidence type="ECO:0000259" key="11">
    <source>
        <dbReference type="SMART" id="SM00014"/>
    </source>
</evidence>
<keyword evidence="5" id="KW-0378">Hydrolase</keyword>
<evidence type="ECO:0000256" key="9">
    <source>
        <dbReference type="ARBA" id="ARBA00047594"/>
    </source>
</evidence>